<dbReference type="EC" id="2.7.11.1" evidence="1"/>
<dbReference type="Pfam" id="PF00069">
    <property type="entry name" value="Pkinase"/>
    <property type="match status" value="1"/>
</dbReference>
<reference evidence="9 10" key="1">
    <citation type="submission" date="2019-08" db="EMBL/GenBank/DDBJ databases">
        <title>In-depth cultivation of the pig gut microbiome towards novel bacterial diversity and tailored functional studies.</title>
        <authorList>
            <person name="Wylensek D."/>
            <person name="Hitch T.C.A."/>
            <person name="Clavel T."/>
        </authorList>
    </citation>
    <scope>NUCLEOTIDE SEQUENCE [LARGE SCALE GENOMIC DNA]</scope>
    <source>
        <strain evidence="9 10">CA-Schmier-601-WT-1</strain>
    </source>
</reference>
<feature type="region of interest" description="Disordered" evidence="7">
    <location>
        <begin position="334"/>
        <end position="393"/>
    </location>
</feature>
<proteinExistence type="predicted"/>
<evidence type="ECO:0000256" key="3">
    <source>
        <dbReference type="ARBA" id="ARBA00022679"/>
    </source>
</evidence>
<protein>
    <recommendedName>
        <fullName evidence="1">non-specific serine/threonine protein kinase</fullName>
        <ecNumber evidence="1">2.7.11.1</ecNumber>
    </recommendedName>
</protein>
<evidence type="ECO:0000313" key="10">
    <source>
        <dbReference type="Proteomes" id="UP000469325"/>
    </source>
</evidence>
<dbReference type="PROSITE" id="PS00109">
    <property type="entry name" value="PROTEIN_KINASE_TYR"/>
    <property type="match status" value="1"/>
</dbReference>
<sequence>MDDEQVLHAMGLDDSYRVERVLADHPSGVTELVTLDGAGPFVRRRIPLKIARRDVWARLGSCDSPRLPRVQATYELPDTFVVVCDYVPGPTLEQLVGSSGPLGPHRACEVALDVCEAAGELHAHGIVHRDISPGNVIVAADGAHLIDLGIARLVVEGASHDTTALGTWGFASPEQYGFAQTDARSDVYSIGRLLGYMVTGLTPGSDDYEAALADGERIPANVRAAVSHACAFEPSARYQTAGELSGALRALLRGEDVAQAAGGERPGRVDASLSPEAEVAESDAASGAPVPPGAGERDGGSVAPSPHRRRIVVVVAAVVVAAAAVTAYAVLSPRTSGGGASGSASSVSSSGTSASGSDASASPSAGGADSASGTATSAGSSSTRPTTGKSILKSDGDVQVTEAGWYLADGNVVNVAYGVHNAGSKTILYPSVSVTCLDADGKAIATTQTALMAVAPGQTLYFATFVDGTDEAGSIASVEFAADAQGMGASVSSLVPSRYATADVRERSDSSGATIVTGTVTLDSQGTDEAAQGSAVCAVYRAADGSIVGGDVVFVDMPTASDPARFQIEDYGVPAHASVDVQAYPW</sequence>
<evidence type="ECO:0000259" key="8">
    <source>
        <dbReference type="PROSITE" id="PS50011"/>
    </source>
</evidence>
<organism evidence="9 10">
    <name type="scientific">Olsenella porci</name>
    <dbReference type="NCBI Taxonomy" id="2652279"/>
    <lineage>
        <taxon>Bacteria</taxon>
        <taxon>Bacillati</taxon>
        <taxon>Actinomycetota</taxon>
        <taxon>Coriobacteriia</taxon>
        <taxon>Coriobacteriales</taxon>
        <taxon>Atopobiaceae</taxon>
        <taxon>Olsenella</taxon>
    </lineage>
</organism>
<dbReference type="InterPro" id="IPR000719">
    <property type="entry name" value="Prot_kinase_dom"/>
</dbReference>
<keyword evidence="5 9" id="KW-0418">Kinase</keyword>
<dbReference type="InterPro" id="IPR011009">
    <property type="entry name" value="Kinase-like_dom_sf"/>
</dbReference>
<dbReference type="GO" id="GO:0005524">
    <property type="term" value="F:ATP binding"/>
    <property type="evidence" value="ECO:0007669"/>
    <property type="project" value="UniProtKB-KW"/>
</dbReference>
<gene>
    <name evidence="9" type="ORF">FYJ68_04430</name>
</gene>
<dbReference type="Gene3D" id="1.10.510.10">
    <property type="entry name" value="Transferase(Phosphotransferase) domain 1"/>
    <property type="match status" value="1"/>
</dbReference>
<dbReference type="NCBIfam" id="NF038353">
    <property type="entry name" value="FxLYD_dom"/>
    <property type="match status" value="1"/>
</dbReference>
<feature type="region of interest" description="Disordered" evidence="7">
    <location>
        <begin position="259"/>
        <end position="305"/>
    </location>
</feature>
<evidence type="ECO:0000313" key="9">
    <source>
        <dbReference type="EMBL" id="MST72355.1"/>
    </source>
</evidence>
<evidence type="ECO:0000256" key="7">
    <source>
        <dbReference type="SAM" id="MobiDB-lite"/>
    </source>
</evidence>
<comment type="caution">
    <text evidence="9">The sequence shown here is derived from an EMBL/GenBank/DDBJ whole genome shotgun (WGS) entry which is preliminary data.</text>
</comment>
<dbReference type="PANTHER" id="PTHR43289:SF6">
    <property type="entry name" value="SERINE_THREONINE-PROTEIN KINASE NEKL-3"/>
    <property type="match status" value="1"/>
</dbReference>
<dbReference type="GO" id="GO:0004674">
    <property type="term" value="F:protein serine/threonine kinase activity"/>
    <property type="evidence" value="ECO:0007669"/>
    <property type="project" value="UniProtKB-KW"/>
</dbReference>
<dbReference type="InterPro" id="IPR008266">
    <property type="entry name" value="Tyr_kinase_AS"/>
</dbReference>
<feature type="domain" description="Protein kinase" evidence="8">
    <location>
        <begin position="1"/>
        <end position="252"/>
    </location>
</feature>
<keyword evidence="4" id="KW-0547">Nucleotide-binding</keyword>
<dbReference type="Proteomes" id="UP000469325">
    <property type="component" value="Unassembled WGS sequence"/>
</dbReference>
<evidence type="ECO:0000256" key="1">
    <source>
        <dbReference type="ARBA" id="ARBA00012513"/>
    </source>
</evidence>
<accession>A0A6N7XQK5</accession>
<keyword evidence="6" id="KW-0067">ATP-binding</keyword>
<dbReference type="EMBL" id="VUNC01000002">
    <property type="protein sequence ID" value="MST72355.1"/>
    <property type="molecule type" value="Genomic_DNA"/>
</dbReference>
<evidence type="ECO:0000256" key="6">
    <source>
        <dbReference type="ARBA" id="ARBA00022840"/>
    </source>
</evidence>
<feature type="compositionally biased region" description="Low complexity" evidence="7">
    <location>
        <begin position="342"/>
        <end position="388"/>
    </location>
</feature>
<dbReference type="SMART" id="SM00220">
    <property type="entry name" value="S_TKc"/>
    <property type="match status" value="1"/>
</dbReference>
<dbReference type="PANTHER" id="PTHR43289">
    <property type="entry name" value="MITOGEN-ACTIVATED PROTEIN KINASE KINASE KINASE 20-RELATED"/>
    <property type="match status" value="1"/>
</dbReference>
<keyword evidence="10" id="KW-1185">Reference proteome</keyword>
<evidence type="ECO:0000256" key="2">
    <source>
        <dbReference type="ARBA" id="ARBA00022527"/>
    </source>
</evidence>
<keyword evidence="2 9" id="KW-0723">Serine/threonine-protein kinase</keyword>
<dbReference type="InterPro" id="IPR047676">
    <property type="entry name" value="FxLYD_dom"/>
</dbReference>
<keyword evidence="3" id="KW-0808">Transferase</keyword>
<evidence type="ECO:0000256" key="4">
    <source>
        <dbReference type="ARBA" id="ARBA00022741"/>
    </source>
</evidence>
<name>A0A6N7XQK5_9ACTN</name>
<dbReference type="SUPFAM" id="SSF56112">
    <property type="entry name" value="Protein kinase-like (PK-like)"/>
    <property type="match status" value="1"/>
</dbReference>
<dbReference type="PROSITE" id="PS50011">
    <property type="entry name" value="PROTEIN_KINASE_DOM"/>
    <property type="match status" value="1"/>
</dbReference>
<dbReference type="AlphaFoldDB" id="A0A6N7XQK5"/>
<evidence type="ECO:0000256" key="5">
    <source>
        <dbReference type="ARBA" id="ARBA00022777"/>
    </source>
</evidence>
<dbReference type="RefSeq" id="WP_154434333.1">
    <property type="nucleotide sequence ID" value="NZ_VUNC01000002.1"/>
</dbReference>
<dbReference type="CDD" id="cd14014">
    <property type="entry name" value="STKc_PknB_like"/>
    <property type="match status" value="1"/>
</dbReference>